<name>A0ABR2U4G1_9ROSI</name>
<evidence type="ECO:0000313" key="3">
    <source>
        <dbReference type="Proteomes" id="UP001396334"/>
    </source>
</evidence>
<feature type="transmembrane region" description="Helical" evidence="1">
    <location>
        <begin position="12"/>
        <end position="34"/>
    </location>
</feature>
<dbReference type="Proteomes" id="UP001396334">
    <property type="component" value="Unassembled WGS sequence"/>
</dbReference>
<sequence>MLTPRLSGGISILFWPPMWYIKVLIQTLGFYVDVKRKLSLWLMSRLYFPRRALEMGKSKLVPLFVIVELAEKCSGHFYCFISELRGDKTEIQ</sequence>
<dbReference type="EMBL" id="JBBPBN010000002">
    <property type="protein sequence ID" value="KAK9044507.1"/>
    <property type="molecule type" value="Genomic_DNA"/>
</dbReference>
<evidence type="ECO:0000256" key="1">
    <source>
        <dbReference type="SAM" id="Phobius"/>
    </source>
</evidence>
<comment type="caution">
    <text evidence="2">The sequence shown here is derived from an EMBL/GenBank/DDBJ whole genome shotgun (WGS) entry which is preliminary data.</text>
</comment>
<proteinExistence type="predicted"/>
<accession>A0ABR2U4G1</accession>
<keyword evidence="3" id="KW-1185">Reference proteome</keyword>
<keyword evidence="1" id="KW-1133">Transmembrane helix</keyword>
<reference evidence="2 3" key="1">
    <citation type="journal article" date="2024" name="G3 (Bethesda)">
        <title>Genome assembly of Hibiscus sabdariffa L. provides insights into metabolisms of medicinal natural products.</title>
        <authorList>
            <person name="Kim T."/>
        </authorList>
    </citation>
    <scope>NUCLEOTIDE SEQUENCE [LARGE SCALE GENOMIC DNA]</scope>
    <source>
        <strain evidence="2">TK-2024</strain>
        <tissue evidence="2">Old leaves</tissue>
    </source>
</reference>
<gene>
    <name evidence="2" type="ORF">V6N11_058407</name>
</gene>
<keyword evidence="1" id="KW-0472">Membrane</keyword>
<evidence type="ECO:0000313" key="2">
    <source>
        <dbReference type="EMBL" id="KAK9044507.1"/>
    </source>
</evidence>
<keyword evidence="1" id="KW-0812">Transmembrane</keyword>
<organism evidence="2 3">
    <name type="scientific">Hibiscus sabdariffa</name>
    <name type="common">roselle</name>
    <dbReference type="NCBI Taxonomy" id="183260"/>
    <lineage>
        <taxon>Eukaryota</taxon>
        <taxon>Viridiplantae</taxon>
        <taxon>Streptophyta</taxon>
        <taxon>Embryophyta</taxon>
        <taxon>Tracheophyta</taxon>
        <taxon>Spermatophyta</taxon>
        <taxon>Magnoliopsida</taxon>
        <taxon>eudicotyledons</taxon>
        <taxon>Gunneridae</taxon>
        <taxon>Pentapetalae</taxon>
        <taxon>rosids</taxon>
        <taxon>malvids</taxon>
        <taxon>Malvales</taxon>
        <taxon>Malvaceae</taxon>
        <taxon>Malvoideae</taxon>
        <taxon>Hibiscus</taxon>
    </lineage>
</organism>
<protein>
    <submittedName>
        <fullName evidence="2">Uncharacterized protein</fullName>
    </submittedName>
</protein>